<organism evidence="1 2">
    <name type="scientific">Campylobacter ureolyticus</name>
    <dbReference type="NCBI Taxonomy" id="827"/>
    <lineage>
        <taxon>Bacteria</taxon>
        <taxon>Pseudomonadati</taxon>
        <taxon>Campylobacterota</taxon>
        <taxon>Epsilonproteobacteria</taxon>
        <taxon>Campylobacterales</taxon>
        <taxon>Campylobacteraceae</taxon>
        <taxon>Campylobacter</taxon>
    </lineage>
</organism>
<sequence>MIHNKYLNKNIPKDIFADILSISESFLIGNISEILFKKNNKLQPYYSLGFNPKERYDILAYCIFKFMMKNLKVSILIIRRYDEKFL</sequence>
<reference evidence="1 2" key="1">
    <citation type="submission" date="2020-05" db="EMBL/GenBank/DDBJ databases">
        <title>Complete genome sequencing of Campylobacter and Arcobacter type strains.</title>
        <authorList>
            <person name="Miller W.G."/>
            <person name="Yee E."/>
        </authorList>
    </citation>
    <scope>NUCLEOTIDE SEQUENCE [LARGE SCALE GENOMIC DNA]</scope>
    <source>
        <strain evidence="1 2">LMG 6451</strain>
    </source>
</reference>
<gene>
    <name evidence="1" type="ORF">CURT_1663</name>
</gene>
<dbReference type="AlphaFoldDB" id="A0AAE7JQ88"/>
<proteinExistence type="predicted"/>
<evidence type="ECO:0000313" key="1">
    <source>
        <dbReference type="EMBL" id="QKF85091.1"/>
    </source>
</evidence>
<accession>A0AAE7JQ88</accession>
<dbReference type="Proteomes" id="UP000509722">
    <property type="component" value="Chromosome"/>
</dbReference>
<evidence type="ECO:0000313" key="2">
    <source>
        <dbReference type="Proteomes" id="UP000509722"/>
    </source>
</evidence>
<protein>
    <submittedName>
        <fullName evidence="1">Uncharacterized protein</fullName>
    </submittedName>
</protein>
<dbReference type="EMBL" id="CP053832">
    <property type="protein sequence ID" value="QKF85091.1"/>
    <property type="molecule type" value="Genomic_DNA"/>
</dbReference>
<name>A0AAE7JQ88_9BACT</name>